<evidence type="ECO:0000313" key="2">
    <source>
        <dbReference type="Proteomes" id="UP001597260"/>
    </source>
</evidence>
<sequence>MTEGTGAWRASKVLSTGLAVVHEGEWVVAGPGSAAEAEAYVEQESATIHYHFPVEIEVVSTGQAVDPDMLVELALSRLAENLEDVA</sequence>
<gene>
    <name evidence="1" type="ORF">ACFQ4H_05915</name>
</gene>
<accession>A0ABW3Y8D1</accession>
<dbReference type="EMBL" id="JBHTMP010000006">
    <property type="protein sequence ID" value="MFD1320626.1"/>
    <property type="molecule type" value="Genomic_DNA"/>
</dbReference>
<comment type="caution">
    <text evidence="1">The sequence shown here is derived from an EMBL/GenBank/DDBJ whole genome shotgun (WGS) entry which is preliminary data.</text>
</comment>
<keyword evidence="2" id="KW-1185">Reference proteome</keyword>
<proteinExistence type="predicted"/>
<reference evidence="2" key="1">
    <citation type="journal article" date="2019" name="Int. J. Syst. Evol. Microbiol.">
        <title>The Global Catalogue of Microorganisms (GCM) 10K type strain sequencing project: providing services to taxonomists for standard genome sequencing and annotation.</title>
        <authorList>
            <consortium name="The Broad Institute Genomics Platform"/>
            <consortium name="The Broad Institute Genome Sequencing Center for Infectious Disease"/>
            <person name="Wu L."/>
            <person name="Ma J."/>
        </authorList>
    </citation>
    <scope>NUCLEOTIDE SEQUENCE [LARGE SCALE GENOMIC DNA]</scope>
    <source>
        <strain evidence="2">JCM 31037</strain>
    </source>
</reference>
<dbReference type="Proteomes" id="UP001597260">
    <property type="component" value="Unassembled WGS sequence"/>
</dbReference>
<dbReference type="RefSeq" id="WP_377567806.1">
    <property type="nucleotide sequence ID" value="NZ_JBHTMP010000006.1"/>
</dbReference>
<protein>
    <submittedName>
        <fullName evidence="1">Uncharacterized protein</fullName>
    </submittedName>
</protein>
<organism evidence="1 2">
    <name type="scientific">Micromonospora sonneratiae</name>
    <dbReference type="NCBI Taxonomy" id="1184706"/>
    <lineage>
        <taxon>Bacteria</taxon>
        <taxon>Bacillati</taxon>
        <taxon>Actinomycetota</taxon>
        <taxon>Actinomycetes</taxon>
        <taxon>Micromonosporales</taxon>
        <taxon>Micromonosporaceae</taxon>
        <taxon>Micromonospora</taxon>
    </lineage>
</organism>
<evidence type="ECO:0000313" key="1">
    <source>
        <dbReference type="EMBL" id="MFD1320626.1"/>
    </source>
</evidence>
<name>A0ABW3Y8D1_9ACTN</name>